<evidence type="ECO:0000256" key="3">
    <source>
        <dbReference type="HAMAP-Rule" id="MF_01124"/>
    </source>
</evidence>
<gene>
    <name evidence="3" type="primary">mecA</name>
    <name evidence="4" type="ORF">HUR95_09415</name>
</gene>
<dbReference type="NCBIfam" id="NF002781">
    <property type="entry name" value="PRK02899.1"/>
    <property type="match status" value="1"/>
</dbReference>
<dbReference type="GO" id="GO:0030420">
    <property type="term" value="P:establishment of competence for transformation"/>
    <property type="evidence" value="ECO:0007669"/>
    <property type="project" value="UniProtKB-KW"/>
</dbReference>
<dbReference type="GO" id="GO:0030674">
    <property type="term" value="F:protein-macromolecule adaptor activity"/>
    <property type="evidence" value="ECO:0007669"/>
    <property type="project" value="UniProtKB-UniRule"/>
</dbReference>
<dbReference type="Proteomes" id="UP000825179">
    <property type="component" value="Chromosome"/>
</dbReference>
<sequence length="201" mass="23556">MKLERLNQDKIRIFLTFDDLMERGINKEDIWQDIPKIHELFHDMMNQAYQELDFEVNGPVAVEVYSLPAQGMVVIVTRGRGAVDAVQDEEHEDMQDYYELEVTLDESDDILFVFNELDDCIQVAHKLAPFLEGDGTLYKYNDRYYLLFEDLVVEDEVYELLIALLSEFGEPSTQSKYVLNEYGTVIIKERAVETLCRYFKP</sequence>
<dbReference type="InterPro" id="IPR038471">
    <property type="entry name" value="MecA_C_sf"/>
</dbReference>
<keyword evidence="3" id="KW-0178">Competence</keyword>
<dbReference type="Pfam" id="PF05389">
    <property type="entry name" value="MecA"/>
    <property type="match status" value="1"/>
</dbReference>
<dbReference type="EMBL" id="CP082237">
    <property type="protein sequence ID" value="QZT32616.1"/>
    <property type="molecule type" value="Genomic_DNA"/>
</dbReference>
<dbReference type="GO" id="GO:0042174">
    <property type="term" value="P:negative regulation of sporulation resulting in formation of a cellular spore"/>
    <property type="evidence" value="ECO:0007669"/>
    <property type="project" value="UniProtKB-UniRule"/>
</dbReference>
<dbReference type="PIRSF" id="PIRSF029008">
    <property type="entry name" value="MecA"/>
    <property type="match status" value="1"/>
</dbReference>
<evidence type="ECO:0000256" key="2">
    <source>
        <dbReference type="ARBA" id="ARBA00011738"/>
    </source>
</evidence>
<dbReference type="PANTHER" id="PTHR39161:SF2">
    <property type="entry name" value="ADAPTER PROTEIN MECA 2"/>
    <property type="match status" value="1"/>
</dbReference>
<comment type="function">
    <text evidence="3">Enables the recognition and targeting of unfolded and aggregated proteins to the ClpC protease or to other proteins involved in proteolysis. Acts negatively in the development of competence by binding ComK and recruiting it to the ClpCP protease. When overexpressed, inhibits sporulation. Also involved in Spx degradation by ClpC.</text>
</comment>
<dbReference type="KEGG" id="cthu:HUR95_09415"/>
<keyword evidence="5" id="KW-1185">Reference proteome</keyword>
<evidence type="ECO:0000256" key="1">
    <source>
        <dbReference type="ARBA" id="ARBA00005397"/>
    </source>
</evidence>
<dbReference type="InterPro" id="IPR008681">
    <property type="entry name" value="Neg-reg_MecA"/>
</dbReference>
<evidence type="ECO:0000313" key="5">
    <source>
        <dbReference type="Proteomes" id="UP000825179"/>
    </source>
</evidence>
<comment type="domain">
    <text evidence="3">The N-terminal domain has binding sites for ComK and probably for unfolded/aggregated proteins; the C-terminal domain interacts with ClpC.</text>
</comment>
<dbReference type="PANTHER" id="PTHR39161">
    <property type="entry name" value="ADAPTER PROTEIN MECA"/>
    <property type="match status" value="1"/>
</dbReference>
<evidence type="ECO:0000313" key="4">
    <source>
        <dbReference type="EMBL" id="QZT32616.1"/>
    </source>
</evidence>
<dbReference type="GO" id="GO:0045808">
    <property type="term" value="P:negative regulation of establishment of competence for transformation"/>
    <property type="evidence" value="ECO:0007669"/>
    <property type="project" value="UniProtKB-UniRule"/>
</dbReference>
<reference evidence="4 5" key="1">
    <citation type="journal article" date="2020" name="Extremophiles">
        <title>Genomic analysis of Caldalkalibacillus thermarum TA2.A1 reveals aerobic alkaliphilic metabolism and evolutionary hallmarks linking alkaliphilic bacteria and plant life.</title>
        <authorList>
            <person name="de Jong S.I."/>
            <person name="van den Broek M.A."/>
            <person name="Merkel A.Y."/>
            <person name="de la Torre Cortes P."/>
            <person name="Kalamorz F."/>
            <person name="Cook G.M."/>
            <person name="van Loosdrecht M.C.M."/>
            <person name="McMillan D.G.G."/>
        </authorList>
    </citation>
    <scope>NUCLEOTIDE SEQUENCE [LARGE SCALE GENOMIC DNA]</scope>
    <source>
        <strain evidence="4 5">TA2.A1</strain>
    </source>
</reference>
<accession>A0A8X8I1R9</accession>
<keyword evidence="3" id="KW-0749">Sporulation</keyword>
<dbReference type="RefSeq" id="WP_222822490.1">
    <property type="nucleotide sequence ID" value="NZ_CP082237.1"/>
</dbReference>
<dbReference type="GO" id="GO:0030435">
    <property type="term" value="P:sporulation resulting in formation of a cellular spore"/>
    <property type="evidence" value="ECO:0007669"/>
    <property type="project" value="UniProtKB-KW"/>
</dbReference>
<dbReference type="AlphaFoldDB" id="A0A8X8I1R9"/>
<proteinExistence type="inferred from homology"/>
<dbReference type="HAMAP" id="MF_01124">
    <property type="entry name" value="MecA"/>
    <property type="match status" value="1"/>
</dbReference>
<comment type="similarity">
    <text evidence="1 3">Belongs to the MecA family.</text>
</comment>
<dbReference type="Gene3D" id="3.30.70.1950">
    <property type="match status" value="1"/>
</dbReference>
<protein>
    <recommendedName>
        <fullName evidence="3">Adapter protein MecA</fullName>
    </recommendedName>
</protein>
<organism evidence="4 5">
    <name type="scientific">Caldalkalibacillus thermarum (strain TA2.A1)</name>
    <dbReference type="NCBI Taxonomy" id="986075"/>
    <lineage>
        <taxon>Bacteria</taxon>
        <taxon>Bacillati</taxon>
        <taxon>Bacillota</taxon>
        <taxon>Bacilli</taxon>
        <taxon>Bacillales</taxon>
        <taxon>Bacillaceae</taxon>
        <taxon>Caldalkalibacillus</taxon>
    </lineage>
</organism>
<name>A0A8X8I1R9_CALTT</name>
<comment type="subunit">
    <text evidence="2 3">Homodimer.</text>
</comment>